<keyword evidence="3" id="KW-1185">Reference proteome</keyword>
<gene>
    <name evidence="2" type="ORF">H4F90_02515</name>
</gene>
<sequence length="99" mass="11063">MSLDLAVYLLIVLALVGANLPFLSQRVLLIGPRRQDKGLGWRLLELLILAGLTTALGFALEAQIGQRHPQGWSFYAVVLCLFLTFAFPGFVWRQLRRPG</sequence>
<name>A0A839HIZ7_9BURK</name>
<keyword evidence="1" id="KW-0812">Transmembrane</keyword>
<keyword evidence="1" id="KW-0472">Membrane</keyword>
<feature type="transmembrane region" description="Helical" evidence="1">
    <location>
        <begin position="72"/>
        <end position="92"/>
    </location>
</feature>
<feature type="transmembrane region" description="Helical" evidence="1">
    <location>
        <begin position="43"/>
        <end position="60"/>
    </location>
</feature>
<organism evidence="2 3">
    <name type="scientific">Aquariibacter albus</name>
    <dbReference type="NCBI Taxonomy" id="2759899"/>
    <lineage>
        <taxon>Bacteria</taxon>
        <taxon>Pseudomonadati</taxon>
        <taxon>Pseudomonadota</taxon>
        <taxon>Betaproteobacteria</taxon>
        <taxon>Burkholderiales</taxon>
        <taxon>Sphaerotilaceae</taxon>
        <taxon>Aquariibacter</taxon>
    </lineage>
</organism>
<dbReference type="Proteomes" id="UP000586093">
    <property type="component" value="Unassembled WGS sequence"/>
</dbReference>
<evidence type="ECO:0000313" key="2">
    <source>
        <dbReference type="EMBL" id="MBB1160852.1"/>
    </source>
</evidence>
<reference evidence="2 3" key="1">
    <citation type="submission" date="2020-08" db="EMBL/GenBank/DDBJ databases">
        <title>Aquariorum lacteus gen. nov., sp. nov., a new member of the family Comamonadaceae, isolated from freshwater aquarium.</title>
        <authorList>
            <person name="Chun S.-J."/>
        </authorList>
    </citation>
    <scope>NUCLEOTIDE SEQUENCE [LARGE SCALE GENOMIC DNA]</scope>
    <source>
        <strain evidence="2 3">SJAQ100</strain>
    </source>
</reference>
<evidence type="ECO:0000256" key="1">
    <source>
        <dbReference type="SAM" id="Phobius"/>
    </source>
</evidence>
<dbReference type="PIRSF" id="PIRSF019883">
    <property type="entry name" value="UCP019883"/>
    <property type="match status" value="1"/>
</dbReference>
<evidence type="ECO:0000313" key="3">
    <source>
        <dbReference type="Proteomes" id="UP000586093"/>
    </source>
</evidence>
<keyword evidence="1" id="KW-1133">Transmembrane helix</keyword>
<dbReference type="InterPro" id="IPR016768">
    <property type="entry name" value="UCP019883"/>
</dbReference>
<proteinExistence type="predicted"/>
<feature type="transmembrane region" description="Helical" evidence="1">
    <location>
        <begin position="6"/>
        <end position="23"/>
    </location>
</feature>
<comment type="caution">
    <text evidence="2">The sequence shown here is derived from an EMBL/GenBank/DDBJ whole genome shotgun (WGS) entry which is preliminary data.</text>
</comment>
<dbReference type="Pfam" id="PF10993">
    <property type="entry name" value="DUF2818"/>
    <property type="match status" value="1"/>
</dbReference>
<dbReference type="RefSeq" id="WP_182661173.1">
    <property type="nucleotide sequence ID" value="NZ_JACIVI010000001.1"/>
</dbReference>
<protein>
    <submittedName>
        <fullName evidence="2">DUF2818 family protein</fullName>
    </submittedName>
</protein>
<dbReference type="EMBL" id="JACIVI010000001">
    <property type="protein sequence ID" value="MBB1160852.1"/>
    <property type="molecule type" value="Genomic_DNA"/>
</dbReference>
<dbReference type="AlphaFoldDB" id="A0A839HIZ7"/>
<accession>A0A839HIZ7</accession>